<proteinExistence type="predicted"/>
<accession>X8ANP9</accession>
<dbReference type="PATRIC" id="fig|1299334.3.peg.5012"/>
<dbReference type="EMBL" id="JAOB01000047">
    <property type="protein sequence ID" value="EUA33224.1"/>
    <property type="molecule type" value="Genomic_DNA"/>
</dbReference>
<sequence length="53" mass="5482">MIGVARTSAPTGRVWRLTVLYGDEVIGVHGGRRSSAGSSDVERPIIVASSVAS</sequence>
<protein>
    <submittedName>
        <fullName evidence="1">Uncharacterized protein</fullName>
    </submittedName>
</protein>
<name>X8ANP9_MYCXE</name>
<organism evidence="1">
    <name type="scientific">Mycobacterium xenopi 4042</name>
    <dbReference type="NCBI Taxonomy" id="1299334"/>
    <lineage>
        <taxon>Bacteria</taxon>
        <taxon>Bacillati</taxon>
        <taxon>Actinomycetota</taxon>
        <taxon>Actinomycetes</taxon>
        <taxon>Mycobacteriales</taxon>
        <taxon>Mycobacteriaceae</taxon>
        <taxon>Mycobacterium</taxon>
    </lineage>
</organism>
<evidence type="ECO:0000313" key="1">
    <source>
        <dbReference type="EMBL" id="EUA33224.1"/>
    </source>
</evidence>
<gene>
    <name evidence="1" type="ORF">I553_7634</name>
</gene>
<reference evidence="1" key="1">
    <citation type="submission" date="2014-01" db="EMBL/GenBank/DDBJ databases">
        <authorList>
            <person name="Brown-Elliot B."/>
            <person name="Wallace R."/>
            <person name="Lenaerts A."/>
            <person name="Ordway D."/>
            <person name="DeGroote M.A."/>
            <person name="Parker T."/>
            <person name="Sizemore C."/>
            <person name="Tallon L.J."/>
            <person name="Sadzewicz L.K."/>
            <person name="Sengamalay N."/>
            <person name="Fraser C.M."/>
            <person name="Hine E."/>
            <person name="Shefchek K.A."/>
            <person name="Das S.P."/>
            <person name="Tettelin H."/>
        </authorList>
    </citation>
    <scope>NUCLEOTIDE SEQUENCE [LARGE SCALE GENOMIC DNA]</scope>
    <source>
        <strain evidence="1">4042</strain>
    </source>
</reference>
<comment type="caution">
    <text evidence="1">The sequence shown here is derived from an EMBL/GenBank/DDBJ whole genome shotgun (WGS) entry which is preliminary data.</text>
</comment>
<dbReference type="AlphaFoldDB" id="X8ANP9"/>